<name>A0ABZ0UT05_9RICK</name>
<dbReference type="Proteomes" id="UP001326613">
    <property type="component" value="Chromosome"/>
</dbReference>
<accession>A0ABZ0UT05</accession>
<organism evidence="1 2">
    <name type="scientific">Candidatus Trichorickettsia mobilis</name>
    <dbReference type="NCBI Taxonomy" id="1346319"/>
    <lineage>
        <taxon>Bacteria</taxon>
        <taxon>Pseudomonadati</taxon>
        <taxon>Pseudomonadota</taxon>
        <taxon>Alphaproteobacteria</taxon>
        <taxon>Rickettsiales</taxon>
        <taxon>Rickettsiaceae</taxon>
        <taxon>Rickettsieae</taxon>
        <taxon>Candidatus Trichorickettsia</taxon>
    </lineage>
</organism>
<protein>
    <submittedName>
        <fullName evidence="1">Phage head-tail adaptor protein</fullName>
    </submittedName>
</protein>
<dbReference type="RefSeq" id="WP_323738312.1">
    <property type="nucleotide sequence ID" value="NZ_CP112932.1"/>
</dbReference>
<proteinExistence type="predicted"/>
<dbReference type="InterPro" id="IPR038666">
    <property type="entry name" value="SSP1_head-tail_sf"/>
</dbReference>
<reference evidence="1 2" key="1">
    <citation type="submission" date="2022-10" db="EMBL/GenBank/DDBJ databases">
        <title>Host association and intracellularity evolved multiple times independently in the Rickettsiales.</title>
        <authorList>
            <person name="Castelli M."/>
            <person name="Nardi T."/>
            <person name="Gammuto L."/>
            <person name="Bellinzona G."/>
            <person name="Sabaneyeva E."/>
            <person name="Potekhin A."/>
            <person name="Serra V."/>
            <person name="Petroni G."/>
            <person name="Sassera D."/>
        </authorList>
    </citation>
    <scope>NUCLEOTIDE SEQUENCE [LARGE SCALE GENOMIC DNA]</scope>
    <source>
        <strain evidence="1 2">Kr 154-4</strain>
    </source>
</reference>
<gene>
    <name evidence="1" type="ORF">Trichorick_00094</name>
</gene>
<evidence type="ECO:0000313" key="2">
    <source>
        <dbReference type="Proteomes" id="UP001326613"/>
    </source>
</evidence>
<dbReference type="EMBL" id="CP112932">
    <property type="protein sequence ID" value="WPY00222.1"/>
    <property type="molecule type" value="Genomic_DNA"/>
</dbReference>
<dbReference type="Gene3D" id="2.40.10.270">
    <property type="entry name" value="Bacteriophage SPP1 head-tail adaptor protein"/>
    <property type="match status" value="1"/>
</dbReference>
<evidence type="ECO:0000313" key="1">
    <source>
        <dbReference type="EMBL" id="WPY00222.1"/>
    </source>
</evidence>
<dbReference type="InterPro" id="IPR008767">
    <property type="entry name" value="Phage_SPP1_head-tail_adaptor"/>
</dbReference>
<sequence>MTQYLSSKNLKHQVKFLENVALHEIEFEDWQEKLVAYADIQPACDNRLNILEQFSFDHVMTEALFLFRLRFIAGITIKLRINFNSRLFEIKRIINLNERNRWLQIIALEIL</sequence>
<dbReference type="Pfam" id="PF05521">
    <property type="entry name" value="Phage_HCP"/>
    <property type="match status" value="1"/>
</dbReference>
<keyword evidence="2" id="KW-1185">Reference proteome</keyword>